<dbReference type="InterPro" id="IPR048110">
    <property type="entry name" value="SA1362/YqhP-like"/>
</dbReference>
<evidence type="ECO:0000256" key="2">
    <source>
        <dbReference type="SAM" id="Phobius"/>
    </source>
</evidence>
<feature type="transmembrane region" description="Helical" evidence="2">
    <location>
        <begin position="12"/>
        <end position="29"/>
    </location>
</feature>
<sequence>MAFLKNRISFSIVFGLIILAVIGVASKLYTNPAGFFQGIAVMLVIGAVIFFLIRRFYKPSPAKREQRAFVKAAKRSVKRHNQKEPSQQKKKTNNLTSIKKLRARKNHSNPKLTVIEGKKGKKKNRASFF</sequence>
<dbReference type="Proteomes" id="UP001357223">
    <property type="component" value="Chromosome"/>
</dbReference>
<evidence type="ECO:0000256" key="1">
    <source>
        <dbReference type="SAM" id="MobiDB-lite"/>
    </source>
</evidence>
<organism evidence="3 4">
    <name type="scientific">Niallia oryzisoli</name>
    <dbReference type="NCBI Taxonomy" id="1737571"/>
    <lineage>
        <taxon>Bacteria</taxon>
        <taxon>Bacillati</taxon>
        <taxon>Bacillota</taxon>
        <taxon>Bacilli</taxon>
        <taxon>Bacillales</taxon>
        <taxon>Bacillaceae</taxon>
        <taxon>Niallia</taxon>
    </lineage>
</organism>
<dbReference type="NCBIfam" id="NF041554">
    <property type="entry name" value="SA1362_fam"/>
    <property type="match status" value="1"/>
</dbReference>
<keyword evidence="2" id="KW-1133">Transmembrane helix</keyword>
<evidence type="ECO:0000313" key="4">
    <source>
        <dbReference type="Proteomes" id="UP001357223"/>
    </source>
</evidence>
<protein>
    <submittedName>
        <fullName evidence="3">SA1362 family protein</fullName>
    </submittedName>
</protein>
<proteinExistence type="predicted"/>
<gene>
    <name evidence="3" type="ORF">R4Z09_07230</name>
</gene>
<dbReference type="EMBL" id="CP137640">
    <property type="protein sequence ID" value="WVX82765.1"/>
    <property type="molecule type" value="Genomic_DNA"/>
</dbReference>
<feature type="compositionally biased region" description="Basic residues" evidence="1">
    <location>
        <begin position="72"/>
        <end position="81"/>
    </location>
</feature>
<feature type="transmembrane region" description="Helical" evidence="2">
    <location>
        <begin position="35"/>
        <end position="57"/>
    </location>
</feature>
<evidence type="ECO:0000313" key="3">
    <source>
        <dbReference type="EMBL" id="WVX82765.1"/>
    </source>
</evidence>
<keyword evidence="4" id="KW-1185">Reference proteome</keyword>
<feature type="region of interest" description="Disordered" evidence="1">
    <location>
        <begin position="61"/>
        <end position="129"/>
    </location>
</feature>
<reference evidence="3 4" key="1">
    <citation type="submission" date="2023-10" db="EMBL/GenBank/DDBJ databases">
        <title>Niallia locisalis sp.nov. isolated from a salt pond sample.</title>
        <authorList>
            <person name="Li X.-J."/>
            <person name="Dong L."/>
        </authorList>
    </citation>
    <scope>NUCLEOTIDE SEQUENCE [LARGE SCALE GENOMIC DNA]</scope>
    <source>
        <strain evidence="3 4">DSM 29761</strain>
    </source>
</reference>
<name>A0ABZ2CJP1_9BACI</name>
<keyword evidence="2" id="KW-0472">Membrane</keyword>
<keyword evidence="2" id="KW-0812">Transmembrane</keyword>
<accession>A0ABZ2CJP1</accession>
<feature type="compositionally biased region" description="Basic residues" evidence="1">
    <location>
        <begin position="119"/>
        <end position="129"/>
    </location>
</feature>
<dbReference type="RefSeq" id="WP_338451661.1">
    <property type="nucleotide sequence ID" value="NZ_CP137640.1"/>
</dbReference>
<feature type="compositionally biased region" description="Basic residues" evidence="1">
    <location>
        <begin position="99"/>
        <end position="108"/>
    </location>
</feature>